<accession>A0A919IV03</accession>
<protein>
    <recommendedName>
        <fullName evidence="1">N-acetyltransferase domain-containing protein</fullName>
    </recommendedName>
</protein>
<evidence type="ECO:0000313" key="3">
    <source>
        <dbReference type="Proteomes" id="UP000619479"/>
    </source>
</evidence>
<dbReference type="GO" id="GO:0016747">
    <property type="term" value="F:acyltransferase activity, transferring groups other than amino-acyl groups"/>
    <property type="evidence" value="ECO:0007669"/>
    <property type="project" value="InterPro"/>
</dbReference>
<dbReference type="PANTHER" id="PTHR43610:SF1">
    <property type="entry name" value="N-ACETYLTRANSFERASE DOMAIN-CONTAINING PROTEIN"/>
    <property type="match status" value="1"/>
</dbReference>
<reference evidence="2" key="1">
    <citation type="submission" date="2021-01" db="EMBL/GenBank/DDBJ databases">
        <title>Whole genome shotgun sequence of Actinoplanes cyaneus NBRC 14990.</title>
        <authorList>
            <person name="Komaki H."/>
            <person name="Tamura T."/>
        </authorList>
    </citation>
    <scope>NUCLEOTIDE SEQUENCE</scope>
    <source>
        <strain evidence="2">NBRC 14990</strain>
    </source>
</reference>
<keyword evidence="3" id="KW-1185">Reference proteome</keyword>
<dbReference type="SUPFAM" id="SSF55729">
    <property type="entry name" value="Acyl-CoA N-acyltransferases (Nat)"/>
    <property type="match status" value="1"/>
</dbReference>
<evidence type="ECO:0000313" key="2">
    <source>
        <dbReference type="EMBL" id="GID70997.1"/>
    </source>
</evidence>
<dbReference type="InterPro" id="IPR016181">
    <property type="entry name" value="Acyl_CoA_acyltransferase"/>
</dbReference>
<dbReference type="EMBL" id="BOMH01000092">
    <property type="protein sequence ID" value="GID70997.1"/>
    <property type="molecule type" value="Genomic_DNA"/>
</dbReference>
<dbReference type="PROSITE" id="PS51186">
    <property type="entry name" value="GNAT"/>
    <property type="match status" value="1"/>
</dbReference>
<feature type="domain" description="N-acetyltransferase" evidence="1">
    <location>
        <begin position="14"/>
        <end position="167"/>
    </location>
</feature>
<dbReference type="Pfam" id="PF13302">
    <property type="entry name" value="Acetyltransf_3"/>
    <property type="match status" value="1"/>
</dbReference>
<dbReference type="AlphaFoldDB" id="A0A919IV03"/>
<name>A0A919IV03_9ACTN</name>
<proteinExistence type="predicted"/>
<evidence type="ECO:0000259" key="1">
    <source>
        <dbReference type="PROSITE" id="PS51186"/>
    </source>
</evidence>
<dbReference type="PANTHER" id="PTHR43610">
    <property type="entry name" value="BLL6696 PROTEIN"/>
    <property type="match status" value="1"/>
</dbReference>
<sequence length="212" mass="23292">MTFDLQPALSGDLVGVRPLLATDFEALYQVASDPLIWAQHPATDRYERGVFQEFFAQSLSSGGALAVTSPAGHVIGSSRFHGYDPQRSEVEIGWTFLSRAYWGGQTNGQLKALMRDHAFGFVERIVFLVAPDNWRSQRALVKVGAVRAGTRLNGAGRDNFVFEMRRSTFSTQASGFLEHNHGAAAVPPPDLSNPRTRRVFPSAWPSATDVAR</sequence>
<organism evidence="2 3">
    <name type="scientific">Actinoplanes cyaneus</name>
    <dbReference type="NCBI Taxonomy" id="52696"/>
    <lineage>
        <taxon>Bacteria</taxon>
        <taxon>Bacillati</taxon>
        <taxon>Actinomycetota</taxon>
        <taxon>Actinomycetes</taxon>
        <taxon>Micromonosporales</taxon>
        <taxon>Micromonosporaceae</taxon>
        <taxon>Actinoplanes</taxon>
    </lineage>
</organism>
<gene>
    <name evidence="2" type="ORF">Acy02nite_88780</name>
</gene>
<dbReference type="RefSeq" id="WP_203755560.1">
    <property type="nucleotide sequence ID" value="NZ_BAAAUC010000085.1"/>
</dbReference>
<comment type="caution">
    <text evidence="2">The sequence shown here is derived from an EMBL/GenBank/DDBJ whole genome shotgun (WGS) entry which is preliminary data.</text>
</comment>
<dbReference type="Proteomes" id="UP000619479">
    <property type="component" value="Unassembled WGS sequence"/>
</dbReference>
<dbReference type="Gene3D" id="3.40.630.30">
    <property type="match status" value="1"/>
</dbReference>
<dbReference type="InterPro" id="IPR000182">
    <property type="entry name" value="GNAT_dom"/>
</dbReference>